<accession>A0A0G1GXQ1</accession>
<dbReference type="GO" id="GO:0016758">
    <property type="term" value="F:hexosyltransferase activity"/>
    <property type="evidence" value="ECO:0007669"/>
    <property type="project" value="UniProtKB-ARBA"/>
</dbReference>
<comment type="caution">
    <text evidence="2">The sequence shown here is derived from an EMBL/GenBank/DDBJ whole genome shotgun (WGS) entry which is preliminary data.</text>
</comment>
<dbReference type="AlphaFoldDB" id="A0A0G1GXQ1"/>
<dbReference type="InterPro" id="IPR029044">
    <property type="entry name" value="Nucleotide-diphossugar_trans"/>
</dbReference>
<reference evidence="2 3" key="1">
    <citation type="journal article" date="2015" name="Nature">
        <title>rRNA introns, odd ribosomes, and small enigmatic genomes across a large radiation of phyla.</title>
        <authorList>
            <person name="Brown C.T."/>
            <person name="Hug L.A."/>
            <person name="Thomas B.C."/>
            <person name="Sharon I."/>
            <person name="Castelle C.J."/>
            <person name="Singh A."/>
            <person name="Wilkins M.J."/>
            <person name="Williams K.H."/>
            <person name="Banfield J.F."/>
        </authorList>
    </citation>
    <scope>NUCLEOTIDE SEQUENCE [LARGE SCALE GENOMIC DNA]</scope>
</reference>
<protein>
    <submittedName>
        <fullName evidence="2">Glycosyl transferase, family 2</fullName>
    </submittedName>
</protein>
<dbReference type="Pfam" id="PF00535">
    <property type="entry name" value="Glycos_transf_2"/>
    <property type="match status" value="1"/>
</dbReference>
<feature type="domain" description="Glycosyltransferase 2-like" evidence="1">
    <location>
        <begin position="8"/>
        <end position="144"/>
    </location>
</feature>
<evidence type="ECO:0000259" key="1">
    <source>
        <dbReference type="Pfam" id="PF00535"/>
    </source>
</evidence>
<dbReference type="PANTHER" id="PTHR22916:SF3">
    <property type="entry name" value="UDP-GLCNAC:BETAGAL BETA-1,3-N-ACETYLGLUCOSAMINYLTRANSFERASE-LIKE PROTEIN 1"/>
    <property type="match status" value="1"/>
</dbReference>
<proteinExistence type="predicted"/>
<dbReference type="PANTHER" id="PTHR22916">
    <property type="entry name" value="GLYCOSYLTRANSFERASE"/>
    <property type="match status" value="1"/>
</dbReference>
<dbReference type="Gene3D" id="3.90.550.10">
    <property type="entry name" value="Spore Coat Polysaccharide Biosynthesis Protein SpsA, Chain A"/>
    <property type="match status" value="1"/>
</dbReference>
<evidence type="ECO:0000313" key="2">
    <source>
        <dbReference type="EMBL" id="KKT38988.1"/>
    </source>
</evidence>
<gene>
    <name evidence="2" type="ORF">UW22_C0003G0030</name>
</gene>
<dbReference type="InterPro" id="IPR001173">
    <property type="entry name" value="Glyco_trans_2-like"/>
</dbReference>
<dbReference type="EMBL" id="LCHM01000003">
    <property type="protein sequence ID" value="KKT38988.1"/>
    <property type="molecule type" value="Genomic_DNA"/>
</dbReference>
<organism evidence="2 3">
    <name type="scientific">Candidatus Gottesmanbacteria bacterium GW2011_GWB1_44_11c</name>
    <dbReference type="NCBI Taxonomy" id="1618447"/>
    <lineage>
        <taxon>Bacteria</taxon>
        <taxon>Candidatus Gottesmaniibacteriota</taxon>
    </lineage>
</organism>
<dbReference type="Proteomes" id="UP000034617">
    <property type="component" value="Unassembled WGS sequence"/>
</dbReference>
<sequence>MKNLPLISVIIASYNAVSTIEKTINSVTAQTYPNIEFIVIDGGSTDGTVGILENGKWKMENGKRKNKIIFRWISEKDRGIADAFNKGMRMSHGDYIYFLGADDVLKTPHVIEEMMVGIDPKKDMIICGKVDRIRDTKKYSVIYTSSLQFSPWMLLYKMGLPHQGMFMNKRFFNKYGVFNTRLKYAMDYDLLLRAYHRFPNVIFKNVIVAGWREGGVGKNRIFEILKEYHSIRIRNHIAPFWFLWIIYVFSCIRYVPEFLLERFVSRSL</sequence>
<evidence type="ECO:0000313" key="3">
    <source>
        <dbReference type="Proteomes" id="UP000034617"/>
    </source>
</evidence>
<dbReference type="CDD" id="cd06433">
    <property type="entry name" value="GT_2_WfgS_like"/>
    <property type="match status" value="1"/>
</dbReference>
<name>A0A0G1GXQ1_9BACT</name>
<dbReference type="SUPFAM" id="SSF53448">
    <property type="entry name" value="Nucleotide-diphospho-sugar transferases"/>
    <property type="match status" value="1"/>
</dbReference>
<keyword evidence="2" id="KW-0808">Transferase</keyword>